<dbReference type="EC" id="2.3.1.-" evidence="5"/>
<evidence type="ECO:0000259" key="4">
    <source>
        <dbReference type="PROSITE" id="PS51186"/>
    </source>
</evidence>
<accession>A0A517T3S7</accession>
<dbReference type="Proteomes" id="UP000319976">
    <property type="component" value="Chromosome"/>
</dbReference>
<sequence length="188" mass="20877">MELPPTITTGRLLLRPPQPGDAPAIHRLASDRDVASTTARIPHPYEPGMAEEWIQETATQVDQGKAASFVITQAVDQSLVGTIGLTINAEHERAELGYWIGKPYWGKGYATEAARAVIGYGFQTLRLYRIHAHHMTTNPASGRVLEKCGMTHEGKLRQFFKKWDVIYDIELWAVLQSEFEATADSSGN</sequence>
<dbReference type="PANTHER" id="PTHR43792">
    <property type="entry name" value="GNAT FAMILY, PUTATIVE (AFU_ORTHOLOGUE AFUA_3G00765)-RELATED-RELATED"/>
    <property type="match status" value="1"/>
</dbReference>
<dbReference type="PROSITE" id="PS51186">
    <property type="entry name" value="GNAT"/>
    <property type="match status" value="1"/>
</dbReference>
<keyword evidence="2 5" id="KW-0012">Acyltransferase</keyword>
<dbReference type="InterPro" id="IPR016181">
    <property type="entry name" value="Acyl_CoA_acyltransferase"/>
</dbReference>
<organism evidence="5 6">
    <name type="scientific">Calycomorphotria hydatis</name>
    <dbReference type="NCBI Taxonomy" id="2528027"/>
    <lineage>
        <taxon>Bacteria</taxon>
        <taxon>Pseudomonadati</taxon>
        <taxon>Planctomycetota</taxon>
        <taxon>Planctomycetia</taxon>
        <taxon>Planctomycetales</taxon>
        <taxon>Planctomycetaceae</taxon>
        <taxon>Calycomorphotria</taxon>
    </lineage>
</organism>
<dbReference type="EMBL" id="CP036316">
    <property type="protein sequence ID" value="QDT63033.1"/>
    <property type="molecule type" value="Genomic_DNA"/>
</dbReference>
<evidence type="ECO:0000256" key="1">
    <source>
        <dbReference type="ARBA" id="ARBA00022679"/>
    </source>
</evidence>
<keyword evidence="6" id="KW-1185">Reference proteome</keyword>
<dbReference type="InterPro" id="IPR000182">
    <property type="entry name" value="GNAT_dom"/>
</dbReference>
<dbReference type="PANTHER" id="PTHR43792:SF8">
    <property type="entry name" value="[RIBOSOMAL PROTEIN US5]-ALANINE N-ACETYLTRANSFERASE"/>
    <property type="match status" value="1"/>
</dbReference>
<dbReference type="Gene3D" id="3.40.630.30">
    <property type="match status" value="1"/>
</dbReference>
<dbReference type="KEGG" id="chya:V22_02320"/>
<dbReference type="AlphaFoldDB" id="A0A517T3S7"/>
<keyword evidence="1 5" id="KW-0808">Transferase</keyword>
<reference evidence="5 6" key="1">
    <citation type="submission" date="2019-02" db="EMBL/GenBank/DDBJ databases">
        <title>Deep-cultivation of Planctomycetes and their phenomic and genomic characterization uncovers novel biology.</title>
        <authorList>
            <person name="Wiegand S."/>
            <person name="Jogler M."/>
            <person name="Boedeker C."/>
            <person name="Pinto D."/>
            <person name="Vollmers J."/>
            <person name="Rivas-Marin E."/>
            <person name="Kohn T."/>
            <person name="Peeters S.H."/>
            <person name="Heuer A."/>
            <person name="Rast P."/>
            <person name="Oberbeckmann S."/>
            <person name="Bunk B."/>
            <person name="Jeske O."/>
            <person name="Meyerdierks A."/>
            <person name="Storesund J.E."/>
            <person name="Kallscheuer N."/>
            <person name="Luecker S."/>
            <person name="Lage O.M."/>
            <person name="Pohl T."/>
            <person name="Merkel B.J."/>
            <person name="Hornburger P."/>
            <person name="Mueller R.-W."/>
            <person name="Bruemmer F."/>
            <person name="Labrenz M."/>
            <person name="Spormann A.M."/>
            <person name="Op den Camp H."/>
            <person name="Overmann J."/>
            <person name="Amann R."/>
            <person name="Jetten M.S.M."/>
            <person name="Mascher T."/>
            <person name="Medema M.H."/>
            <person name="Devos D.P."/>
            <person name="Kaster A.-K."/>
            <person name="Ovreas L."/>
            <person name="Rohde M."/>
            <person name="Galperin M.Y."/>
            <person name="Jogler C."/>
        </authorList>
    </citation>
    <scope>NUCLEOTIDE SEQUENCE [LARGE SCALE GENOMIC DNA]</scope>
    <source>
        <strain evidence="5 6">V22</strain>
    </source>
</reference>
<evidence type="ECO:0000256" key="3">
    <source>
        <dbReference type="ARBA" id="ARBA00038502"/>
    </source>
</evidence>
<feature type="domain" description="N-acetyltransferase" evidence="4">
    <location>
        <begin position="12"/>
        <end position="172"/>
    </location>
</feature>
<gene>
    <name evidence="5" type="primary">ydaF</name>
    <name evidence="5" type="ORF">V22_02320</name>
</gene>
<dbReference type="OrthoDB" id="9795206at2"/>
<dbReference type="InterPro" id="IPR051531">
    <property type="entry name" value="N-acetyltransferase"/>
</dbReference>
<dbReference type="GO" id="GO:0016747">
    <property type="term" value="F:acyltransferase activity, transferring groups other than amino-acyl groups"/>
    <property type="evidence" value="ECO:0007669"/>
    <property type="project" value="InterPro"/>
</dbReference>
<dbReference type="Pfam" id="PF13302">
    <property type="entry name" value="Acetyltransf_3"/>
    <property type="match status" value="1"/>
</dbReference>
<proteinExistence type="inferred from homology"/>
<dbReference type="SUPFAM" id="SSF55729">
    <property type="entry name" value="Acyl-CoA N-acyltransferases (Nat)"/>
    <property type="match status" value="1"/>
</dbReference>
<dbReference type="RefSeq" id="WP_145259027.1">
    <property type="nucleotide sequence ID" value="NZ_CP036316.1"/>
</dbReference>
<protein>
    <submittedName>
        <fullName evidence="5">Ribosomal N-acetyltransferase YdaF</fullName>
        <ecNumber evidence="5">2.3.1.-</ecNumber>
    </submittedName>
</protein>
<evidence type="ECO:0000256" key="2">
    <source>
        <dbReference type="ARBA" id="ARBA00023315"/>
    </source>
</evidence>
<evidence type="ECO:0000313" key="6">
    <source>
        <dbReference type="Proteomes" id="UP000319976"/>
    </source>
</evidence>
<name>A0A517T3S7_9PLAN</name>
<comment type="similarity">
    <text evidence="3">Belongs to the acetyltransferase family. RimJ subfamily.</text>
</comment>
<evidence type="ECO:0000313" key="5">
    <source>
        <dbReference type="EMBL" id="QDT63033.1"/>
    </source>
</evidence>